<dbReference type="Proteomes" id="UP000010321">
    <property type="component" value="Unassembled WGS sequence"/>
</dbReference>
<organism evidence="1 2">
    <name type="scientific">Bacteroides clarus YIT 12056</name>
    <dbReference type="NCBI Taxonomy" id="762984"/>
    <lineage>
        <taxon>Bacteria</taxon>
        <taxon>Pseudomonadati</taxon>
        <taxon>Bacteroidota</taxon>
        <taxon>Bacteroidia</taxon>
        <taxon>Bacteroidales</taxon>
        <taxon>Bacteroidaceae</taxon>
        <taxon>Bacteroides</taxon>
    </lineage>
</organism>
<protein>
    <submittedName>
        <fullName evidence="1">Uncharacterized protein</fullName>
    </submittedName>
</protein>
<sequence>MDIAVEAMDGTKVFGHTHQPFHCIIGVAHHTATQKKPFDVVAAIKFHCQIHQFADGKGGTRQVVATTVDTIGAIVYAVIRQHHFQQRNTASVLCKAMTDTPPAHSITHHARFIGTHSTAG</sequence>
<evidence type="ECO:0000313" key="1">
    <source>
        <dbReference type="EMBL" id="EGF52798.1"/>
    </source>
</evidence>
<name>A0ABN0CPL5_9BACE</name>
<reference evidence="1 2" key="1">
    <citation type="submission" date="2011-02" db="EMBL/GenBank/DDBJ databases">
        <authorList>
            <person name="Weinstock G."/>
            <person name="Sodergren E."/>
            <person name="Clifton S."/>
            <person name="Fulton L."/>
            <person name="Fulton B."/>
            <person name="Courtney L."/>
            <person name="Fronick C."/>
            <person name="Harrison M."/>
            <person name="Strong C."/>
            <person name="Farmer C."/>
            <person name="Delahaunty K."/>
            <person name="Markovic C."/>
            <person name="Hall O."/>
            <person name="Minx P."/>
            <person name="Tomlinson C."/>
            <person name="Mitreva M."/>
            <person name="Hou S."/>
            <person name="Chen J."/>
            <person name="Wollam A."/>
            <person name="Pepin K.H."/>
            <person name="Johnson M."/>
            <person name="Bhonagiri V."/>
            <person name="Zhang X."/>
            <person name="Suruliraj S."/>
            <person name="Warren W."/>
            <person name="Chinwalla A."/>
            <person name="Mardis E.R."/>
            <person name="Wilson R.K."/>
        </authorList>
    </citation>
    <scope>NUCLEOTIDE SEQUENCE [LARGE SCALE GENOMIC DNA]</scope>
    <source>
        <strain evidence="1 2">YIT 12056</strain>
    </source>
</reference>
<dbReference type="EMBL" id="AFBM01000010">
    <property type="protein sequence ID" value="EGF52798.1"/>
    <property type="molecule type" value="Genomic_DNA"/>
</dbReference>
<proteinExistence type="predicted"/>
<gene>
    <name evidence="1" type="ORF">HMPREF9445_01126</name>
</gene>
<accession>A0ABN0CPL5</accession>
<comment type="caution">
    <text evidence="1">The sequence shown here is derived from an EMBL/GenBank/DDBJ whole genome shotgun (WGS) entry which is preliminary data.</text>
</comment>
<evidence type="ECO:0000313" key="2">
    <source>
        <dbReference type="Proteomes" id="UP000010321"/>
    </source>
</evidence>
<keyword evidence="2" id="KW-1185">Reference proteome</keyword>